<gene>
    <name evidence="1" type="ORF">M2319_002216</name>
</gene>
<dbReference type="Proteomes" id="UP001209755">
    <property type="component" value="Unassembled WGS sequence"/>
</dbReference>
<organism evidence="1 2">
    <name type="scientific">Rhodobium gokarnense</name>
    <dbReference type="NCBI Taxonomy" id="364296"/>
    <lineage>
        <taxon>Bacteria</taxon>
        <taxon>Pseudomonadati</taxon>
        <taxon>Pseudomonadota</taxon>
        <taxon>Alphaproteobacteria</taxon>
        <taxon>Hyphomicrobiales</taxon>
        <taxon>Rhodobiaceae</taxon>
        <taxon>Rhodobium</taxon>
    </lineage>
</organism>
<dbReference type="RefSeq" id="WP_264601510.1">
    <property type="nucleotide sequence ID" value="NZ_JAOQNS010000005.1"/>
</dbReference>
<keyword evidence="2" id="KW-1185">Reference proteome</keyword>
<dbReference type="EMBL" id="JAOQNS010000005">
    <property type="protein sequence ID" value="MCW2307879.1"/>
    <property type="molecule type" value="Genomic_DNA"/>
</dbReference>
<evidence type="ECO:0000313" key="1">
    <source>
        <dbReference type="EMBL" id="MCW2307879.1"/>
    </source>
</evidence>
<name>A0ABT3HC00_9HYPH</name>
<sequence>MSEETKGPGRHSMANQALIEEKVKTYLLSLSPQARKMFLAKLETAGGNGLSDAQRKLFLSVARSVVRERATEAERADMIMRAFFRPVEPFLYDGELQKRQRGRIARSSLERIWGWISRDVAPDPLVAVLKGEGTGDIDDDQIEEQTAQIRAETLRVMRSHLKDIQQVPRGKQRLAAQLGGGDQMEDLEDLIAVLSHEREFASFFKKLPARFTTADFAPDGYALKILKAFLGSFPKDPAFVAAALLDRLPSAVFLVTVTKGLAKADSVKKIDVAPYRAFIDVLLSEVGRLVMGFTEAQQGGKDIETLTGMIDRYHEVVRALDVDIQIEEYGEWSATLAASRRKMSDRVGIEIEPAIALVRRILRVSDDASGVLDVHMVADATRALHILTAARRAVDSLALNDLQSRTWRNVRQSVETLSYGLLERIRAGDAGTCDLPIKKLDAAIDFSRIVFDEDYAYGLQRTRNNAVANLDKRATGT</sequence>
<evidence type="ECO:0000313" key="2">
    <source>
        <dbReference type="Proteomes" id="UP001209755"/>
    </source>
</evidence>
<proteinExistence type="predicted"/>
<accession>A0ABT3HC00</accession>
<protein>
    <submittedName>
        <fullName evidence="1">Uncharacterized protein</fullName>
    </submittedName>
</protein>
<reference evidence="2" key="1">
    <citation type="submission" date="2023-07" db="EMBL/GenBank/DDBJ databases">
        <title>Genome sequencing of Purple Non-Sulfur Bacteria from various extreme environments.</title>
        <authorList>
            <person name="Mayer M."/>
        </authorList>
    </citation>
    <scope>NUCLEOTIDE SEQUENCE [LARGE SCALE GENOMIC DNA]</scope>
    <source>
        <strain evidence="2">DSM 17935</strain>
    </source>
</reference>
<comment type="caution">
    <text evidence="1">The sequence shown here is derived from an EMBL/GenBank/DDBJ whole genome shotgun (WGS) entry which is preliminary data.</text>
</comment>